<accession>A0AA38IZN8</accession>
<organism evidence="1 2">
    <name type="scientific">Zophobas morio</name>
    <dbReference type="NCBI Taxonomy" id="2755281"/>
    <lineage>
        <taxon>Eukaryota</taxon>
        <taxon>Metazoa</taxon>
        <taxon>Ecdysozoa</taxon>
        <taxon>Arthropoda</taxon>
        <taxon>Hexapoda</taxon>
        <taxon>Insecta</taxon>
        <taxon>Pterygota</taxon>
        <taxon>Neoptera</taxon>
        <taxon>Endopterygota</taxon>
        <taxon>Coleoptera</taxon>
        <taxon>Polyphaga</taxon>
        <taxon>Cucujiformia</taxon>
        <taxon>Tenebrionidae</taxon>
        <taxon>Zophobas</taxon>
    </lineage>
</organism>
<gene>
    <name evidence="1" type="ORF">Zmor_001802</name>
</gene>
<name>A0AA38IZN8_9CUCU</name>
<dbReference type="EMBL" id="JALNTZ010000001">
    <property type="protein sequence ID" value="KAJ3666358.1"/>
    <property type="molecule type" value="Genomic_DNA"/>
</dbReference>
<sequence>MVQAVFTNLSYDGGQSVQFFLKGLRIWYRVLQPHCCSACEARSTRKPYDCAIGGILLSRLSMESLSTDVSQVWSNWIGLDFKDCELALPVWEEKKTVALLLDSRGL</sequence>
<reference evidence="1" key="1">
    <citation type="journal article" date="2023" name="G3 (Bethesda)">
        <title>Whole genome assemblies of Zophobas morio and Tenebrio molitor.</title>
        <authorList>
            <person name="Kaur S."/>
            <person name="Stinson S.A."/>
            <person name="diCenzo G.C."/>
        </authorList>
    </citation>
    <scope>NUCLEOTIDE SEQUENCE</scope>
    <source>
        <strain evidence="1">QUZm001</strain>
    </source>
</reference>
<dbReference type="Proteomes" id="UP001168821">
    <property type="component" value="Unassembled WGS sequence"/>
</dbReference>
<dbReference type="AlphaFoldDB" id="A0AA38IZN8"/>
<protein>
    <submittedName>
        <fullName evidence="1">Uncharacterized protein</fullName>
    </submittedName>
</protein>
<evidence type="ECO:0000313" key="2">
    <source>
        <dbReference type="Proteomes" id="UP001168821"/>
    </source>
</evidence>
<keyword evidence="2" id="KW-1185">Reference proteome</keyword>
<proteinExistence type="predicted"/>
<evidence type="ECO:0000313" key="1">
    <source>
        <dbReference type="EMBL" id="KAJ3666358.1"/>
    </source>
</evidence>
<comment type="caution">
    <text evidence="1">The sequence shown here is derived from an EMBL/GenBank/DDBJ whole genome shotgun (WGS) entry which is preliminary data.</text>
</comment>